<keyword evidence="3" id="KW-1185">Reference proteome</keyword>
<dbReference type="Pfam" id="PF19622">
    <property type="entry name" value="DUF6127"/>
    <property type="match status" value="1"/>
</dbReference>
<dbReference type="AlphaFoldDB" id="A0A4R6FU39"/>
<organism evidence="2 3">
    <name type="scientific">Stakelama pacifica</name>
    <dbReference type="NCBI Taxonomy" id="517720"/>
    <lineage>
        <taxon>Bacteria</taxon>
        <taxon>Pseudomonadati</taxon>
        <taxon>Pseudomonadota</taxon>
        <taxon>Alphaproteobacteria</taxon>
        <taxon>Sphingomonadales</taxon>
        <taxon>Sphingomonadaceae</taxon>
        <taxon>Stakelama</taxon>
    </lineage>
</organism>
<accession>A0A4R6FU39</accession>
<protein>
    <submittedName>
        <fullName evidence="2">Uncharacterized protein</fullName>
    </submittedName>
</protein>
<name>A0A4R6FU39_9SPHN</name>
<dbReference type="RefSeq" id="WP_133494329.1">
    <property type="nucleotide sequence ID" value="NZ_BMLU01000002.1"/>
</dbReference>
<dbReference type="Proteomes" id="UP000295493">
    <property type="component" value="Unassembled WGS sequence"/>
</dbReference>
<comment type="caution">
    <text evidence="2">The sequence shown here is derived from an EMBL/GenBank/DDBJ whole genome shotgun (WGS) entry which is preliminary data.</text>
</comment>
<proteinExistence type="predicted"/>
<dbReference type="EMBL" id="SNWD01000002">
    <property type="protein sequence ID" value="TDN85376.1"/>
    <property type="molecule type" value="Genomic_DNA"/>
</dbReference>
<gene>
    <name evidence="2" type="ORF">EV664_10282</name>
</gene>
<feature type="transmembrane region" description="Helical" evidence="1">
    <location>
        <begin position="78"/>
        <end position="97"/>
    </location>
</feature>
<dbReference type="InterPro" id="IPR046130">
    <property type="entry name" value="DUF6127"/>
</dbReference>
<keyword evidence="1" id="KW-0472">Membrane</keyword>
<keyword evidence="1" id="KW-0812">Transmembrane</keyword>
<keyword evidence="1" id="KW-1133">Transmembrane helix</keyword>
<evidence type="ECO:0000313" key="3">
    <source>
        <dbReference type="Proteomes" id="UP000295493"/>
    </source>
</evidence>
<evidence type="ECO:0000256" key="1">
    <source>
        <dbReference type="SAM" id="Phobius"/>
    </source>
</evidence>
<dbReference type="OrthoDB" id="7427743at2"/>
<sequence length="102" mass="10985">MSNEPVLTHLIEQAEAAGAARVTLRAIVEEAGELGAMRALKHMGLDDPQAARDMGELRQLLAAWRDAKKSALKAAIGWLVRLGLALVLIGLAVRTGFSEWVK</sequence>
<evidence type="ECO:0000313" key="2">
    <source>
        <dbReference type="EMBL" id="TDN85376.1"/>
    </source>
</evidence>
<reference evidence="2 3" key="1">
    <citation type="submission" date="2019-03" db="EMBL/GenBank/DDBJ databases">
        <title>Genomic Encyclopedia of Type Strains, Phase IV (KMG-IV): sequencing the most valuable type-strain genomes for metagenomic binning, comparative biology and taxonomic classification.</title>
        <authorList>
            <person name="Goeker M."/>
        </authorList>
    </citation>
    <scope>NUCLEOTIDE SEQUENCE [LARGE SCALE GENOMIC DNA]</scope>
    <source>
        <strain evidence="2 3">DSM 25059</strain>
    </source>
</reference>